<dbReference type="AlphaFoldDB" id="A0A3N7G6P9"/>
<gene>
    <name evidence="1" type="ORF">POPTR_016G139451</name>
</gene>
<protein>
    <submittedName>
        <fullName evidence="1">Uncharacterized protein</fullName>
    </submittedName>
</protein>
<dbReference type="EMBL" id="CM009305">
    <property type="protein sequence ID" value="RQP01691.1"/>
    <property type="molecule type" value="Genomic_DNA"/>
</dbReference>
<dbReference type="InParanoid" id="A0A3N7G6P9"/>
<keyword evidence="2" id="KW-1185">Reference proteome</keyword>
<reference evidence="1 2" key="1">
    <citation type="journal article" date="2006" name="Science">
        <title>The genome of black cottonwood, Populus trichocarpa (Torr. &amp; Gray).</title>
        <authorList>
            <person name="Tuskan G.A."/>
            <person name="Difazio S."/>
            <person name="Jansson S."/>
            <person name="Bohlmann J."/>
            <person name="Grigoriev I."/>
            <person name="Hellsten U."/>
            <person name="Putnam N."/>
            <person name="Ralph S."/>
            <person name="Rombauts S."/>
            <person name="Salamov A."/>
            <person name="Schein J."/>
            <person name="Sterck L."/>
            <person name="Aerts A."/>
            <person name="Bhalerao R.R."/>
            <person name="Bhalerao R.P."/>
            <person name="Blaudez D."/>
            <person name="Boerjan W."/>
            <person name="Brun A."/>
            <person name="Brunner A."/>
            <person name="Busov V."/>
            <person name="Campbell M."/>
            <person name="Carlson J."/>
            <person name="Chalot M."/>
            <person name="Chapman J."/>
            <person name="Chen G.L."/>
            <person name="Cooper D."/>
            <person name="Coutinho P.M."/>
            <person name="Couturier J."/>
            <person name="Covert S."/>
            <person name="Cronk Q."/>
            <person name="Cunningham R."/>
            <person name="Davis J."/>
            <person name="Degroeve S."/>
            <person name="Dejardin A."/>
            <person name="Depamphilis C."/>
            <person name="Detter J."/>
            <person name="Dirks B."/>
            <person name="Dubchak I."/>
            <person name="Duplessis S."/>
            <person name="Ehlting J."/>
            <person name="Ellis B."/>
            <person name="Gendler K."/>
            <person name="Goodstein D."/>
            <person name="Gribskov M."/>
            <person name="Grimwood J."/>
            <person name="Groover A."/>
            <person name="Gunter L."/>
            <person name="Hamberger B."/>
            <person name="Heinze B."/>
            <person name="Helariutta Y."/>
            <person name="Henrissat B."/>
            <person name="Holligan D."/>
            <person name="Holt R."/>
            <person name="Huang W."/>
            <person name="Islam-Faridi N."/>
            <person name="Jones S."/>
            <person name="Jones-Rhoades M."/>
            <person name="Jorgensen R."/>
            <person name="Joshi C."/>
            <person name="Kangasjarvi J."/>
            <person name="Karlsson J."/>
            <person name="Kelleher C."/>
            <person name="Kirkpatrick R."/>
            <person name="Kirst M."/>
            <person name="Kohler A."/>
            <person name="Kalluri U."/>
            <person name="Larimer F."/>
            <person name="Leebens-Mack J."/>
            <person name="Leple J.C."/>
            <person name="Locascio P."/>
            <person name="Lou Y."/>
            <person name="Lucas S."/>
            <person name="Martin F."/>
            <person name="Montanini B."/>
            <person name="Napoli C."/>
            <person name="Nelson D.R."/>
            <person name="Nelson C."/>
            <person name="Nieminen K."/>
            <person name="Nilsson O."/>
            <person name="Pereda V."/>
            <person name="Peter G."/>
            <person name="Philippe R."/>
            <person name="Pilate G."/>
            <person name="Poliakov A."/>
            <person name="Razumovskaya J."/>
            <person name="Richardson P."/>
            <person name="Rinaldi C."/>
            <person name="Ritland K."/>
            <person name="Rouze P."/>
            <person name="Ryaboy D."/>
            <person name="Schmutz J."/>
            <person name="Schrader J."/>
            <person name="Segerman B."/>
            <person name="Shin H."/>
            <person name="Siddiqui A."/>
            <person name="Sterky F."/>
            <person name="Terry A."/>
            <person name="Tsai C.J."/>
            <person name="Uberbacher E."/>
            <person name="Unneberg P."/>
            <person name="Vahala J."/>
            <person name="Wall K."/>
            <person name="Wessler S."/>
            <person name="Yang G."/>
            <person name="Yin T."/>
            <person name="Douglas C."/>
            <person name="Marra M."/>
            <person name="Sandberg G."/>
            <person name="Van de Peer Y."/>
            <person name="Rokhsar D."/>
        </authorList>
    </citation>
    <scope>NUCLEOTIDE SEQUENCE [LARGE SCALE GENOMIC DNA]</scope>
    <source>
        <strain evidence="2">cv. Nisqually</strain>
    </source>
</reference>
<dbReference type="Proteomes" id="UP000006729">
    <property type="component" value="Chromosome 16"/>
</dbReference>
<sequence length="63" mass="7312">MKSNHCCVASFLRIFHLDLQHFFFGSNVSHSCRCFQGYIDIRYVCLRNVTSQPHASITTSHIH</sequence>
<proteinExistence type="predicted"/>
<evidence type="ECO:0000313" key="1">
    <source>
        <dbReference type="EMBL" id="RQP01691.1"/>
    </source>
</evidence>
<name>A0A3N7G6P9_POPTR</name>
<organism evidence="1 2">
    <name type="scientific">Populus trichocarpa</name>
    <name type="common">Western balsam poplar</name>
    <name type="synonym">Populus balsamifera subsp. trichocarpa</name>
    <dbReference type="NCBI Taxonomy" id="3694"/>
    <lineage>
        <taxon>Eukaryota</taxon>
        <taxon>Viridiplantae</taxon>
        <taxon>Streptophyta</taxon>
        <taxon>Embryophyta</taxon>
        <taxon>Tracheophyta</taxon>
        <taxon>Spermatophyta</taxon>
        <taxon>Magnoliopsida</taxon>
        <taxon>eudicotyledons</taxon>
        <taxon>Gunneridae</taxon>
        <taxon>Pentapetalae</taxon>
        <taxon>rosids</taxon>
        <taxon>fabids</taxon>
        <taxon>Malpighiales</taxon>
        <taxon>Salicaceae</taxon>
        <taxon>Saliceae</taxon>
        <taxon>Populus</taxon>
    </lineage>
</organism>
<accession>A0A3N7G6P9</accession>
<evidence type="ECO:0000313" key="2">
    <source>
        <dbReference type="Proteomes" id="UP000006729"/>
    </source>
</evidence>